<name>A0A9K3H1Z9_HELAN</name>
<dbReference type="InterPro" id="IPR032675">
    <property type="entry name" value="LRR_dom_sf"/>
</dbReference>
<sequence>MEGYISRLRSIRVEGLVMLKELWRIRGVNNSNILINGFQAVQSINISGCKRFESTFTPVTANFDLSALTDYIVEGVGLPNSTPMINVISEVDDDISNVTYLSYLLPTCHHLQRLRLCSDERVSGVLFDMDSQSSRQLATIQPPLLLPYLQSIDLYNLKETSHVWKCNWNKFLIPQHQPLQFPFQSLTDIFLHSCHKLEYLFSPLMAKYLSNLKIVSINDCYGIEEVISSRDDENTTSTSSYQDTTFFPHLETLQLASLPSLKSVDGQTQSGQVNGACWSLCQYPTKISIIRCAALLILIPWYAVGQMNKLQELEIMSCETMMEVFESESINHVDGGTCSVVGPTLASPPLRNVTIVVVPQLSNLTSVSISDCHCLPHLFPFATLESLKQLKQLMVSGCKAMQVIVKEENETSSKVVVFPRLETLELGHLPNLKGFFSGVNEFQWPSLNDLYINHCPQLMMFTYGQSTTPKLKYIHTSFGKYSLECDLNLHGTIRQTTIPTSFDFHSLVELSINNRDVKKIIPSHALQQLQKLEHINLVECHLVNEVFEVVASEKTNNGGFNASQTVVQIPNLTQVKLEMLKNVKYLWKSNKWMVLQFPNLTTVHIIRCEKLKHVFTCSMVGSLVQLQDLQISFCRNIEVIVKKEEEECDVMLPRLNSLKLVGLQSLKGFCLGKAAFSLPALDTLEINRCPSITYFTKGHVSTPELKVIHTNYMICCVKTNINSFIKTKQEEGCEF</sequence>
<keyword evidence="4" id="KW-1185">Reference proteome</keyword>
<dbReference type="Proteomes" id="UP000215914">
    <property type="component" value="Unassembled WGS sequence"/>
</dbReference>
<dbReference type="SUPFAM" id="SSF52058">
    <property type="entry name" value="L domain-like"/>
    <property type="match status" value="1"/>
</dbReference>
<keyword evidence="1" id="KW-0611">Plant defense</keyword>
<organism evidence="3 4">
    <name type="scientific">Helianthus annuus</name>
    <name type="common">Common sunflower</name>
    <dbReference type="NCBI Taxonomy" id="4232"/>
    <lineage>
        <taxon>Eukaryota</taxon>
        <taxon>Viridiplantae</taxon>
        <taxon>Streptophyta</taxon>
        <taxon>Embryophyta</taxon>
        <taxon>Tracheophyta</taxon>
        <taxon>Spermatophyta</taxon>
        <taxon>Magnoliopsida</taxon>
        <taxon>eudicotyledons</taxon>
        <taxon>Gunneridae</taxon>
        <taxon>Pentapetalae</taxon>
        <taxon>asterids</taxon>
        <taxon>campanulids</taxon>
        <taxon>Asterales</taxon>
        <taxon>Asteraceae</taxon>
        <taxon>Asteroideae</taxon>
        <taxon>Heliantheae alliance</taxon>
        <taxon>Heliantheae</taxon>
        <taxon>Helianthus</taxon>
    </lineage>
</organism>
<dbReference type="InterPro" id="IPR050905">
    <property type="entry name" value="Plant_NBS-LRR"/>
</dbReference>
<feature type="domain" description="Disease resistance protein At4g27190-like leucine-rich repeats" evidence="2">
    <location>
        <begin position="178"/>
        <end position="319"/>
    </location>
</feature>
<proteinExistence type="predicted"/>
<dbReference type="EMBL" id="MNCJ02000330">
    <property type="protein sequence ID" value="KAF5764412.1"/>
    <property type="molecule type" value="Genomic_DNA"/>
</dbReference>
<dbReference type="AlphaFoldDB" id="A0A9K3H1Z9"/>
<protein>
    <submittedName>
        <fullName evidence="3">Leucine-rich repeat domain superfamily</fullName>
    </submittedName>
</protein>
<gene>
    <name evidence="3" type="ORF">HanXRQr2_Chr15g0691741</name>
</gene>
<accession>A0A9K3H1Z9</accession>
<reference evidence="3" key="2">
    <citation type="submission" date="2020-06" db="EMBL/GenBank/DDBJ databases">
        <title>Helianthus annuus Genome sequencing and assembly Release 2.</title>
        <authorList>
            <person name="Gouzy J."/>
            <person name="Langlade N."/>
            <person name="Munos S."/>
        </authorList>
    </citation>
    <scope>NUCLEOTIDE SEQUENCE</scope>
    <source>
        <tissue evidence="3">Leaves</tissue>
    </source>
</reference>
<reference evidence="3" key="1">
    <citation type="journal article" date="2017" name="Nature">
        <title>The sunflower genome provides insights into oil metabolism, flowering and Asterid evolution.</title>
        <authorList>
            <person name="Badouin H."/>
            <person name="Gouzy J."/>
            <person name="Grassa C.J."/>
            <person name="Murat F."/>
            <person name="Staton S.E."/>
            <person name="Cottret L."/>
            <person name="Lelandais-Briere C."/>
            <person name="Owens G.L."/>
            <person name="Carrere S."/>
            <person name="Mayjonade B."/>
            <person name="Legrand L."/>
            <person name="Gill N."/>
            <person name="Kane N.C."/>
            <person name="Bowers J.E."/>
            <person name="Hubner S."/>
            <person name="Bellec A."/>
            <person name="Berard A."/>
            <person name="Berges H."/>
            <person name="Blanchet N."/>
            <person name="Boniface M.C."/>
            <person name="Brunel D."/>
            <person name="Catrice O."/>
            <person name="Chaidir N."/>
            <person name="Claudel C."/>
            <person name="Donnadieu C."/>
            <person name="Faraut T."/>
            <person name="Fievet G."/>
            <person name="Helmstetter N."/>
            <person name="King M."/>
            <person name="Knapp S.J."/>
            <person name="Lai Z."/>
            <person name="Le Paslier M.C."/>
            <person name="Lippi Y."/>
            <person name="Lorenzon L."/>
            <person name="Mandel J.R."/>
            <person name="Marage G."/>
            <person name="Marchand G."/>
            <person name="Marquand E."/>
            <person name="Bret-Mestries E."/>
            <person name="Morien E."/>
            <person name="Nambeesan S."/>
            <person name="Nguyen T."/>
            <person name="Pegot-Espagnet P."/>
            <person name="Pouilly N."/>
            <person name="Raftis F."/>
            <person name="Sallet E."/>
            <person name="Schiex T."/>
            <person name="Thomas J."/>
            <person name="Vandecasteele C."/>
            <person name="Vares D."/>
            <person name="Vear F."/>
            <person name="Vautrin S."/>
            <person name="Crespi M."/>
            <person name="Mangin B."/>
            <person name="Burke J.M."/>
            <person name="Salse J."/>
            <person name="Munos S."/>
            <person name="Vincourt P."/>
            <person name="Rieseberg L.H."/>
            <person name="Langlade N.B."/>
        </authorList>
    </citation>
    <scope>NUCLEOTIDE SEQUENCE</scope>
    <source>
        <tissue evidence="3">Leaves</tissue>
    </source>
</reference>
<feature type="domain" description="Disease resistance protein At4g27190-like leucine-rich repeats" evidence="2">
    <location>
        <begin position="493"/>
        <end position="634"/>
    </location>
</feature>
<dbReference type="Gene3D" id="3.80.10.10">
    <property type="entry name" value="Ribonuclease Inhibitor"/>
    <property type="match status" value="3"/>
</dbReference>
<dbReference type="PANTHER" id="PTHR33463">
    <property type="entry name" value="NB-ARC DOMAIN-CONTAINING PROTEIN-RELATED"/>
    <property type="match status" value="1"/>
</dbReference>
<dbReference type="PANTHER" id="PTHR33463:SF134">
    <property type="entry name" value="LEUCINE-RICH REPEAT DOMAIN, L DOMAIN-LIKE PROTEIN-RELATED"/>
    <property type="match status" value="1"/>
</dbReference>
<evidence type="ECO:0000313" key="4">
    <source>
        <dbReference type="Proteomes" id="UP000215914"/>
    </source>
</evidence>
<evidence type="ECO:0000259" key="2">
    <source>
        <dbReference type="Pfam" id="PF23247"/>
    </source>
</evidence>
<evidence type="ECO:0000313" key="3">
    <source>
        <dbReference type="EMBL" id="KAF5764412.1"/>
    </source>
</evidence>
<feature type="domain" description="Disease resistance protein At4g27190-like leucine-rich repeats" evidence="2">
    <location>
        <begin position="361"/>
        <end position="459"/>
    </location>
</feature>
<dbReference type="Gramene" id="mRNA:HanXRQr2_Chr15g0691741">
    <property type="protein sequence ID" value="mRNA:HanXRQr2_Chr15g0691741"/>
    <property type="gene ID" value="HanXRQr2_Chr15g0691741"/>
</dbReference>
<comment type="caution">
    <text evidence="3">The sequence shown here is derived from an EMBL/GenBank/DDBJ whole genome shotgun (WGS) entry which is preliminary data.</text>
</comment>
<dbReference type="SUPFAM" id="SSF52047">
    <property type="entry name" value="RNI-like"/>
    <property type="match status" value="2"/>
</dbReference>
<dbReference type="Pfam" id="PF23247">
    <property type="entry name" value="LRR_RPS2"/>
    <property type="match status" value="3"/>
</dbReference>
<dbReference type="InterPro" id="IPR057135">
    <property type="entry name" value="At4g27190-like_LRR"/>
</dbReference>
<evidence type="ECO:0000256" key="1">
    <source>
        <dbReference type="ARBA" id="ARBA00022821"/>
    </source>
</evidence>